<dbReference type="InterPro" id="IPR036890">
    <property type="entry name" value="HATPase_C_sf"/>
</dbReference>
<evidence type="ECO:0000313" key="6">
    <source>
        <dbReference type="Proteomes" id="UP000494119"/>
    </source>
</evidence>
<gene>
    <name evidence="5" type="primary">narS</name>
    <name evidence="5" type="ORF">LMG28688_06062</name>
</gene>
<sequence>MLDDLGLVPAAEWFSGQFSARYGVRVIRQVDADDIDFQPETATVVFRVVQEAMSNIARHSGAPEVMLEIARDGPNCIVSVADNGRGCASDKRPARNSFAPAGHA</sequence>
<dbReference type="PANTHER" id="PTHR24421:SF58">
    <property type="entry name" value="SIGNAL TRANSDUCTION HISTIDINE-PROTEIN KINASE_PHOSPHATASE UHPB"/>
    <property type="match status" value="1"/>
</dbReference>
<feature type="domain" description="Histidine kinase/HSP90-like ATPase" evidence="4">
    <location>
        <begin position="45"/>
        <end position="97"/>
    </location>
</feature>
<dbReference type="EC" id="2.7.13.3" evidence="5"/>
<reference evidence="5 6" key="1">
    <citation type="submission" date="2020-04" db="EMBL/GenBank/DDBJ databases">
        <authorList>
            <person name="De Canck E."/>
        </authorList>
    </citation>
    <scope>NUCLEOTIDE SEQUENCE [LARGE SCALE GENOMIC DNA]</scope>
    <source>
        <strain evidence="5 6">LMG 28688</strain>
    </source>
</reference>
<dbReference type="InterPro" id="IPR003594">
    <property type="entry name" value="HATPase_dom"/>
</dbReference>
<keyword evidence="1 5" id="KW-0808">Transferase</keyword>
<name>A0A6J5GT39_9BURK</name>
<protein>
    <submittedName>
        <fullName evidence="5">Putative sensor histidine kinase NarS</fullName>
        <ecNumber evidence="5">2.7.13.3</ecNumber>
    </submittedName>
</protein>
<dbReference type="SUPFAM" id="SSF55874">
    <property type="entry name" value="ATPase domain of HSP90 chaperone/DNA topoisomerase II/histidine kinase"/>
    <property type="match status" value="1"/>
</dbReference>
<organism evidence="5 6">
    <name type="scientific">Paraburkholderia caffeinitolerans</name>
    <dbReference type="NCBI Taxonomy" id="1723730"/>
    <lineage>
        <taxon>Bacteria</taxon>
        <taxon>Pseudomonadati</taxon>
        <taxon>Pseudomonadota</taxon>
        <taxon>Betaproteobacteria</taxon>
        <taxon>Burkholderiales</taxon>
        <taxon>Burkholderiaceae</taxon>
        <taxon>Paraburkholderia</taxon>
    </lineage>
</organism>
<evidence type="ECO:0000313" key="5">
    <source>
        <dbReference type="EMBL" id="CAB3804747.1"/>
    </source>
</evidence>
<dbReference type="EMBL" id="CADIKL010000044">
    <property type="protein sequence ID" value="CAB3804747.1"/>
    <property type="molecule type" value="Genomic_DNA"/>
</dbReference>
<evidence type="ECO:0000256" key="3">
    <source>
        <dbReference type="ARBA" id="ARBA00023012"/>
    </source>
</evidence>
<dbReference type="Proteomes" id="UP000494119">
    <property type="component" value="Unassembled WGS sequence"/>
</dbReference>
<keyword evidence="3" id="KW-0902">Two-component regulatory system</keyword>
<dbReference type="GO" id="GO:0004673">
    <property type="term" value="F:protein histidine kinase activity"/>
    <property type="evidence" value="ECO:0007669"/>
    <property type="project" value="UniProtKB-EC"/>
</dbReference>
<keyword evidence="6" id="KW-1185">Reference proteome</keyword>
<evidence type="ECO:0000259" key="4">
    <source>
        <dbReference type="Pfam" id="PF02518"/>
    </source>
</evidence>
<dbReference type="InterPro" id="IPR050482">
    <property type="entry name" value="Sensor_HK_TwoCompSys"/>
</dbReference>
<dbReference type="Pfam" id="PF02518">
    <property type="entry name" value="HATPase_c"/>
    <property type="match status" value="1"/>
</dbReference>
<dbReference type="GO" id="GO:0000160">
    <property type="term" value="P:phosphorelay signal transduction system"/>
    <property type="evidence" value="ECO:0007669"/>
    <property type="project" value="UniProtKB-KW"/>
</dbReference>
<accession>A0A6J5GT39</accession>
<dbReference type="PANTHER" id="PTHR24421">
    <property type="entry name" value="NITRATE/NITRITE SENSOR PROTEIN NARX-RELATED"/>
    <property type="match status" value="1"/>
</dbReference>
<dbReference type="Gene3D" id="3.30.565.10">
    <property type="entry name" value="Histidine kinase-like ATPase, C-terminal domain"/>
    <property type="match status" value="1"/>
</dbReference>
<proteinExistence type="predicted"/>
<evidence type="ECO:0000256" key="2">
    <source>
        <dbReference type="ARBA" id="ARBA00022777"/>
    </source>
</evidence>
<keyword evidence="2 5" id="KW-0418">Kinase</keyword>
<evidence type="ECO:0000256" key="1">
    <source>
        <dbReference type="ARBA" id="ARBA00022679"/>
    </source>
</evidence>
<dbReference type="AlphaFoldDB" id="A0A6J5GT39"/>